<proteinExistence type="predicted"/>
<gene>
    <name evidence="1" type="ORF">AKJ09_02435</name>
</gene>
<evidence type="ECO:0000313" key="2">
    <source>
        <dbReference type="Proteomes" id="UP000064967"/>
    </source>
</evidence>
<dbReference type="KEGG" id="llu:AKJ09_02435"/>
<dbReference type="EMBL" id="CP012333">
    <property type="protein sequence ID" value="AKU95771.1"/>
    <property type="molecule type" value="Genomic_DNA"/>
</dbReference>
<reference evidence="1 2" key="1">
    <citation type="submission" date="2015-08" db="EMBL/GenBank/DDBJ databases">
        <authorList>
            <person name="Babu N.S."/>
            <person name="Beckwith C.J."/>
            <person name="Beseler K.G."/>
            <person name="Brison A."/>
            <person name="Carone J.V."/>
            <person name="Caskin T.P."/>
            <person name="Diamond M."/>
            <person name="Durham M.E."/>
            <person name="Foxe J.M."/>
            <person name="Go M."/>
            <person name="Henderson B.A."/>
            <person name="Jones I.B."/>
            <person name="McGettigan J.A."/>
            <person name="Micheletti S.J."/>
            <person name="Nasrallah M.E."/>
            <person name="Ortiz D."/>
            <person name="Piller C.R."/>
            <person name="Privatt S.R."/>
            <person name="Schneider S.L."/>
            <person name="Sharp S."/>
            <person name="Smith T.C."/>
            <person name="Stanton J.D."/>
            <person name="Ullery H.E."/>
            <person name="Wilson R.J."/>
            <person name="Serrano M.G."/>
            <person name="Buck G."/>
            <person name="Lee V."/>
            <person name="Wang Y."/>
            <person name="Carvalho R."/>
            <person name="Voegtly L."/>
            <person name="Shi R."/>
            <person name="Duckworth R."/>
            <person name="Johnson A."/>
            <person name="Loviza R."/>
            <person name="Walstead R."/>
            <person name="Shah Z."/>
            <person name="Kiflezghi M."/>
            <person name="Wade K."/>
            <person name="Ball S.L."/>
            <person name="Bradley K.W."/>
            <person name="Asai D.J."/>
            <person name="Bowman C.A."/>
            <person name="Russell D.A."/>
            <person name="Pope W.H."/>
            <person name="Jacobs-Sera D."/>
            <person name="Hendrix R.W."/>
            <person name="Hatfull G.F."/>
        </authorList>
    </citation>
    <scope>NUCLEOTIDE SEQUENCE [LARGE SCALE GENOMIC DNA]</scope>
    <source>
        <strain evidence="1 2">DSM 27648</strain>
    </source>
</reference>
<evidence type="ECO:0000313" key="1">
    <source>
        <dbReference type="EMBL" id="AKU95771.1"/>
    </source>
</evidence>
<keyword evidence="2" id="KW-1185">Reference proteome</keyword>
<organism evidence="1 2">
    <name type="scientific">Labilithrix luteola</name>
    <dbReference type="NCBI Taxonomy" id="1391654"/>
    <lineage>
        <taxon>Bacteria</taxon>
        <taxon>Pseudomonadati</taxon>
        <taxon>Myxococcota</taxon>
        <taxon>Polyangia</taxon>
        <taxon>Polyangiales</taxon>
        <taxon>Labilitrichaceae</taxon>
        <taxon>Labilithrix</taxon>
    </lineage>
</organism>
<dbReference type="Proteomes" id="UP000064967">
    <property type="component" value="Chromosome"/>
</dbReference>
<dbReference type="AlphaFoldDB" id="A0A0K1PQX3"/>
<accession>A0A0K1PQX3</accession>
<sequence>MPDPSSETQCLLKDGSIKSKLSRKLAGGEVFRRRLMKEYNPRIWTCHKHIIGY</sequence>
<protein>
    <submittedName>
        <fullName evidence="1">Uncharacterized protein</fullName>
    </submittedName>
</protein>
<name>A0A0K1PQX3_9BACT</name>